<organism evidence="1">
    <name type="scientific">Anguilla anguilla</name>
    <name type="common">European freshwater eel</name>
    <name type="synonym">Muraena anguilla</name>
    <dbReference type="NCBI Taxonomy" id="7936"/>
    <lineage>
        <taxon>Eukaryota</taxon>
        <taxon>Metazoa</taxon>
        <taxon>Chordata</taxon>
        <taxon>Craniata</taxon>
        <taxon>Vertebrata</taxon>
        <taxon>Euteleostomi</taxon>
        <taxon>Actinopterygii</taxon>
        <taxon>Neopterygii</taxon>
        <taxon>Teleostei</taxon>
        <taxon>Anguilliformes</taxon>
        <taxon>Anguillidae</taxon>
        <taxon>Anguilla</taxon>
    </lineage>
</organism>
<name>A0A0E9SA24_ANGAN</name>
<accession>A0A0E9SA24</accession>
<protein>
    <submittedName>
        <fullName evidence="1">Uncharacterized protein</fullName>
    </submittedName>
</protein>
<dbReference type="EMBL" id="GBXM01070495">
    <property type="protein sequence ID" value="JAH38082.1"/>
    <property type="molecule type" value="Transcribed_RNA"/>
</dbReference>
<dbReference type="AlphaFoldDB" id="A0A0E9SA24"/>
<reference evidence="1" key="2">
    <citation type="journal article" date="2015" name="Fish Shellfish Immunol.">
        <title>Early steps in the European eel (Anguilla anguilla)-Vibrio vulnificus interaction in the gills: Role of the RtxA13 toxin.</title>
        <authorList>
            <person name="Callol A."/>
            <person name="Pajuelo D."/>
            <person name="Ebbesson L."/>
            <person name="Teles M."/>
            <person name="MacKenzie S."/>
            <person name="Amaro C."/>
        </authorList>
    </citation>
    <scope>NUCLEOTIDE SEQUENCE</scope>
</reference>
<sequence>MYSTSKEEPPLYLTKIHTFHGYVFDISICNAMLLHRCNSR</sequence>
<reference evidence="1" key="1">
    <citation type="submission" date="2014-11" db="EMBL/GenBank/DDBJ databases">
        <authorList>
            <person name="Amaro Gonzalez C."/>
        </authorList>
    </citation>
    <scope>NUCLEOTIDE SEQUENCE</scope>
</reference>
<proteinExistence type="predicted"/>
<evidence type="ECO:0000313" key="1">
    <source>
        <dbReference type="EMBL" id="JAH38082.1"/>
    </source>
</evidence>